<keyword evidence="3" id="KW-1185">Reference proteome</keyword>
<reference evidence="2" key="1">
    <citation type="submission" date="2025-08" db="UniProtKB">
        <authorList>
            <consortium name="Ensembl"/>
        </authorList>
    </citation>
    <scope>IDENTIFICATION</scope>
</reference>
<protein>
    <submittedName>
        <fullName evidence="2">Cornifelin homolog A-like</fullName>
    </submittedName>
</protein>
<dbReference type="AlphaFoldDB" id="A0A3B3VZ31"/>
<evidence type="ECO:0000313" key="2">
    <source>
        <dbReference type="Ensembl" id="ENSPLAP00000031060.1"/>
    </source>
</evidence>
<dbReference type="NCBIfam" id="TIGR01571">
    <property type="entry name" value="A_thal_Cys_rich"/>
    <property type="match status" value="1"/>
</dbReference>
<comment type="similarity">
    <text evidence="1">Belongs to the cornifelin family.</text>
</comment>
<dbReference type="GeneTree" id="ENSGT00940000163701"/>
<dbReference type="PANTHER" id="PTHR15907">
    <property type="entry name" value="DUF614 FAMILY PROTEIN-RELATED"/>
    <property type="match status" value="1"/>
</dbReference>
<evidence type="ECO:0000313" key="3">
    <source>
        <dbReference type="Proteomes" id="UP000261500"/>
    </source>
</evidence>
<reference evidence="2" key="2">
    <citation type="submission" date="2025-09" db="UniProtKB">
        <authorList>
            <consortium name="Ensembl"/>
        </authorList>
    </citation>
    <scope>IDENTIFICATION</scope>
</reference>
<accession>A0A3B3VZ31</accession>
<dbReference type="STRING" id="48699.ENSPLAP00000031060"/>
<proteinExistence type="inferred from homology"/>
<name>A0A3B3VZ31_9TELE</name>
<sequence length="170" mass="19100">MFLIILLATYRQEEHALIEWQPVMAALKNWKSSLFDCFEDVNTCCYGFWCCPCLACTVSGRFGENYCLPLCDILTPSVCAACGVPLFVPPAALSMRASILAMRHKYGIKGSLCKDIVATSCCPICVWCQMYRELKHRKKSPVVINMEVQSPVNMQPHPMMAAPPQPVFNR</sequence>
<dbReference type="Proteomes" id="UP000261500">
    <property type="component" value="Unplaced"/>
</dbReference>
<dbReference type="Pfam" id="PF04749">
    <property type="entry name" value="PLAC8"/>
    <property type="match status" value="1"/>
</dbReference>
<dbReference type="Ensembl" id="ENSPLAT00000027591.1">
    <property type="protein sequence ID" value="ENSPLAP00000031060.1"/>
    <property type="gene ID" value="ENSPLAG00000022751.1"/>
</dbReference>
<dbReference type="InterPro" id="IPR006461">
    <property type="entry name" value="PLAC_motif_containing"/>
</dbReference>
<evidence type="ECO:0000256" key="1">
    <source>
        <dbReference type="ARBA" id="ARBA00009024"/>
    </source>
</evidence>
<organism evidence="2 3">
    <name type="scientific">Poecilia latipinna</name>
    <name type="common">sailfin molly</name>
    <dbReference type="NCBI Taxonomy" id="48699"/>
    <lineage>
        <taxon>Eukaryota</taxon>
        <taxon>Metazoa</taxon>
        <taxon>Chordata</taxon>
        <taxon>Craniata</taxon>
        <taxon>Vertebrata</taxon>
        <taxon>Euteleostomi</taxon>
        <taxon>Actinopterygii</taxon>
        <taxon>Neopterygii</taxon>
        <taxon>Teleostei</taxon>
        <taxon>Neoteleostei</taxon>
        <taxon>Acanthomorphata</taxon>
        <taxon>Ovalentaria</taxon>
        <taxon>Atherinomorphae</taxon>
        <taxon>Cyprinodontiformes</taxon>
        <taxon>Poeciliidae</taxon>
        <taxon>Poeciliinae</taxon>
        <taxon>Poecilia</taxon>
    </lineage>
</organism>